<reference evidence="1 2" key="1">
    <citation type="submission" date="2015-09" db="EMBL/GenBank/DDBJ databases">
        <title>Genome announcement of multiple Pseudomonas syringae strains.</title>
        <authorList>
            <person name="Thakur S."/>
            <person name="Wang P.W."/>
            <person name="Gong Y."/>
            <person name="Weir B.S."/>
            <person name="Guttman D.S."/>
        </authorList>
    </citation>
    <scope>NUCLEOTIDE SEQUENCE [LARGE SCALE GENOMIC DNA]</scope>
    <source>
        <strain evidence="1 2">ICMP16929</strain>
    </source>
</reference>
<dbReference type="PATRIC" id="fig|264459.3.peg.614"/>
<evidence type="ECO:0000313" key="2">
    <source>
        <dbReference type="Proteomes" id="UP000050384"/>
    </source>
</evidence>
<evidence type="ECO:0000313" key="1">
    <source>
        <dbReference type="EMBL" id="KPY96854.1"/>
    </source>
</evidence>
<name>A0A0Q0CTU6_PSESX</name>
<comment type="caution">
    <text evidence="1">The sequence shown here is derived from an EMBL/GenBank/DDBJ whole genome shotgun (WGS) entry which is preliminary data.</text>
</comment>
<gene>
    <name evidence="1" type="ORF">ALO94_00350</name>
</gene>
<accession>A0A0Q0CTU6</accession>
<dbReference type="EMBL" id="LJRI01000565">
    <property type="protein sequence ID" value="KPY96854.1"/>
    <property type="molecule type" value="Genomic_DNA"/>
</dbReference>
<sequence length="56" mass="6176">MCDYGVLVLIVRWDTDVEVKASGDCILVGFSQKHILSKLRSLLLESLPNVSSANEL</sequence>
<dbReference type="Proteomes" id="UP000050384">
    <property type="component" value="Unassembled WGS sequence"/>
</dbReference>
<proteinExistence type="predicted"/>
<dbReference type="AlphaFoldDB" id="A0A0Q0CTU6"/>
<organism evidence="1 2">
    <name type="scientific">Pseudomonas syringae pv. spinaceae</name>
    <dbReference type="NCBI Taxonomy" id="264459"/>
    <lineage>
        <taxon>Bacteria</taxon>
        <taxon>Pseudomonadati</taxon>
        <taxon>Pseudomonadota</taxon>
        <taxon>Gammaproteobacteria</taxon>
        <taxon>Pseudomonadales</taxon>
        <taxon>Pseudomonadaceae</taxon>
        <taxon>Pseudomonas</taxon>
        <taxon>Pseudomonas syringae</taxon>
    </lineage>
</organism>
<protein>
    <submittedName>
        <fullName evidence="1">Uncharacterized protein</fullName>
    </submittedName>
</protein>